<accession>A0A1M6RZU6</accession>
<evidence type="ECO:0000313" key="1">
    <source>
        <dbReference type="EMBL" id="SHK37996.1"/>
    </source>
</evidence>
<sequence>MKKHILIPVLLCLFFSSCIERLGTFKGKAGVLVVSGNINNQPGPYTVNLSPTKVFGEGFNYQLVEGAIVRILSDDGEEISLTDRYRGKYTTPEDFVGEVGKSYQLMITLRSGESYESDWTEMKPAIPINTVYYTLEERPILTDADVVVDQSTLVFWLEYNNVKDQRDYFRWSYVEDFKVMSPLAIVVGPETLEDFPGYGIGDAPYKFCYARTFGFEFLKVADDLLTDGQSQKIELTYFPFNRKLDLEYSIEIYQHTVSEKEYNYWDALQTQYNNVGSIFETSNYQIQGNLKSIDDPDELVLGYFGVSAASTKRVFLVKGEIPYEHYYACGGEIPPSWCFDCRSYSTNATIEKPSFWP</sequence>
<dbReference type="RefSeq" id="WP_073122941.1">
    <property type="nucleotide sequence ID" value="NZ_FRAA01000004.1"/>
</dbReference>
<dbReference type="PROSITE" id="PS51257">
    <property type="entry name" value="PROKAR_LIPOPROTEIN"/>
    <property type="match status" value="1"/>
</dbReference>
<dbReference type="STRING" id="156994.SAMN04488028_104351"/>
<dbReference type="Pfam" id="PF14054">
    <property type="entry name" value="DUF4249"/>
    <property type="match status" value="1"/>
</dbReference>
<name>A0A1M6RZU6_REIAG</name>
<dbReference type="InterPro" id="IPR025345">
    <property type="entry name" value="DUF4249"/>
</dbReference>
<dbReference type="EMBL" id="FRAA01000004">
    <property type="protein sequence ID" value="SHK37996.1"/>
    <property type="molecule type" value="Genomic_DNA"/>
</dbReference>
<proteinExistence type="predicted"/>
<evidence type="ECO:0000313" key="2">
    <source>
        <dbReference type="Proteomes" id="UP000184474"/>
    </source>
</evidence>
<evidence type="ECO:0008006" key="3">
    <source>
        <dbReference type="Google" id="ProtNLM"/>
    </source>
</evidence>
<gene>
    <name evidence="1" type="ORF">SAMN04488028_104351</name>
</gene>
<dbReference type="Proteomes" id="UP000184474">
    <property type="component" value="Unassembled WGS sequence"/>
</dbReference>
<protein>
    <recommendedName>
        <fullName evidence="3">DUF4249 domain-containing protein</fullName>
    </recommendedName>
</protein>
<organism evidence="1 2">
    <name type="scientific">Reichenbachiella agariperforans</name>
    <dbReference type="NCBI Taxonomy" id="156994"/>
    <lineage>
        <taxon>Bacteria</taxon>
        <taxon>Pseudomonadati</taxon>
        <taxon>Bacteroidota</taxon>
        <taxon>Cytophagia</taxon>
        <taxon>Cytophagales</taxon>
        <taxon>Reichenbachiellaceae</taxon>
        <taxon>Reichenbachiella</taxon>
    </lineage>
</organism>
<dbReference type="AlphaFoldDB" id="A0A1M6RZU6"/>
<reference evidence="2" key="1">
    <citation type="submission" date="2016-11" db="EMBL/GenBank/DDBJ databases">
        <authorList>
            <person name="Varghese N."/>
            <person name="Submissions S."/>
        </authorList>
    </citation>
    <scope>NUCLEOTIDE SEQUENCE [LARGE SCALE GENOMIC DNA]</scope>
    <source>
        <strain evidence="2">DSM 26134</strain>
    </source>
</reference>
<keyword evidence="2" id="KW-1185">Reference proteome</keyword>